<evidence type="ECO:0000259" key="2">
    <source>
        <dbReference type="Pfam" id="PF13717"/>
    </source>
</evidence>
<evidence type="ECO:0000313" key="3">
    <source>
        <dbReference type="EMBL" id="PLX60487.1"/>
    </source>
</evidence>
<feature type="domain" description="Zinc finger/thioredoxin putative" evidence="2">
    <location>
        <begin position="35"/>
        <end position="67"/>
    </location>
</feature>
<keyword evidence="1" id="KW-1133">Transmembrane helix</keyword>
<dbReference type="NCBIfam" id="TIGR02098">
    <property type="entry name" value="MJ0042_CXXC"/>
    <property type="match status" value="1"/>
</dbReference>
<dbReference type="AlphaFoldDB" id="A0A2N6CTJ0"/>
<comment type="caution">
    <text evidence="3">The sequence shown here is derived from an EMBL/GenBank/DDBJ whole genome shotgun (WGS) entry which is preliminary data.</text>
</comment>
<dbReference type="InterPro" id="IPR011723">
    <property type="entry name" value="Znf/thioredoxin_put"/>
</dbReference>
<dbReference type="STRING" id="1111735.GCA_000428045_01479"/>
<feature type="transmembrane region" description="Helical" evidence="1">
    <location>
        <begin position="260"/>
        <end position="280"/>
    </location>
</feature>
<keyword evidence="1" id="KW-0472">Membrane</keyword>
<sequence>MPTPTHSACSRRDSRRSGYCWRDGENERSRLSVYTQCPHCQTLFRISAEQLKAAAGKAHCCRCDQVFSALDNLREPQADEEWPDSRFIDDFSAQQNLELPFDAHPEDDSPQEIQSSLTELLQTLQITPENAVPEPDGLEDNQLAMDDERDPFEPLYIFNDPEMDSVQIGLDSQLHDTVDSATGPAHESTTPDSPASIEAELADTDTEPQFSAIRQAPAAPIGPAPFDIPDNLPEIQPTETVPLSLEETLENTANGRRGTFGWSLAILLLSLLALGQLGWFGRDHLLRHPAGRQLLESACSLLPCQLPPRHEPEKLQVVSRAITSHPDKADALLVSLTLRNDGDFAQAWPQLELSLLDDNGGLVARRSFRPEEYRNTTGGLLQPGIPETLRLELADPGDRVVGFQFDFH</sequence>
<organism evidence="3 4">
    <name type="scientific">Sedimenticola selenatireducens</name>
    <dbReference type="NCBI Taxonomy" id="191960"/>
    <lineage>
        <taxon>Bacteria</taxon>
        <taxon>Pseudomonadati</taxon>
        <taxon>Pseudomonadota</taxon>
        <taxon>Gammaproteobacteria</taxon>
        <taxon>Chromatiales</taxon>
        <taxon>Sedimenticolaceae</taxon>
        <taxon>Sedimenticola</taxon>
    </lineage>
</organism>
<dbReference type="InterPro" id="IPR021834">
    <property type="entry name" value="DUF3426"/>
</dbReference>
<reference evidence="3 4" key="1">
    <citation type="submission" date="2017-11" db="EMBL/GenBank/DDBJ databases">
        <title>Genome-resolved metagenomics identifies genetic mobility, metabolic interactions, and unexpected diversity in perchlorate-reducing communities.</title>
        <authorList>
            <person name="Barnum T.P."/>
            <person name="Figueroa I.A."/>
            <person name="Carlstrom C.I."/>
            <person name="Lucas L.N."/>
            <person name="Engelbrektson A.L."/>
            <person name="Coates J.D."/>
        </authorList>
    </citation>
    <scope>NUCLEOTIDE SEQUENCE [LARGE SCALE GENOMIC DNA]</scope>
    <source>
        <strain evidence="3">BM301</strain>
    </source>
</reference>
<dbReference type="Proteomes" id="UP000235015">
    <property type="component" value="Unassembled WGS sequence"/>
</dbReference>
<dbReference type="Pfam" id="PF11906">
    <property type="entry name" value="DUF3426"/>
    <property type="match status" value="1"/>
</dbReference>
<evidence type="ECO:0000256" key="1">
    <source>
        <dbReference type="SAM" id="Phobius"/>
    </source>
</evidence>
<gene>
    <name evidence="3" type="ORF">C0630_13545</name>
</gene>
<name>A0A2N6CTJ0_9GAMM</name>
<keyword evidence="1" id="KW-0812">Transmembrane</keyword>
<protein>
    <recommendedName>
        <fullName evidence="2">Zinc finger/thioredoxin putative domain-containing protein</fullName>
    </recommendedName>
</protein>
<proteinExistence type="predicted"/>
<dbReference type="EMBL" id="PKUN01000023">
    <property type="protein sequence ID" value="PLX60487.1"/>
    <property type="molecule type" value="Genomic_DNA"/>
</dbReference>
<accession>A0A2N6CTJ0</accession>
<evidence type="ECO:0000313" key="4">
    <source>
        <dbReference type="Proteomes" id="UP000235015"/>
    </source>
</evidence>
<dbReference type="Pfam" id="PF13717">
    <property type="entry name" value="Zn_ribbon_4"/>
    <property type="match status" value="1"/>
</dbReference>